<evidence type="ECO:0000313" key="2">
    <source>
        <dbReference type="Proteomes" id="UP001060215"/>
    </source>
</evidence>
<organism evidence="1 2">
    <name type="scientific">Camellia lanceoleosa</name>
    <dbReference type="NCBI Taxonomy" id="1840588"/>
    <lineage>
        <taxon>Eukaryota</taxon>
        <taxon>Viridiplantae</taxon>
        <taxon>Streptophyta</taxon>
        <taxon>Embryophyta</taxon>
        <taxon>Tracheophyta</taxon>
        <taxon>Spermatophyta</taxon>
        <taxon>Magnoliopsida</taxon>
        <taxon>eudicotyledons</taxon>
        <taxon>Gunneridae</taxon>
        <taxon>Pentapetalae</taxon>
        <taxon>asterids</taxon>
        <taxon>Ericales</taxon>
        <taxon>Theaceae</taxon>
        <taxon>Camellia</taxon>
    </lineage>
</organism>
<dbReference type="Proteomes" id="UP001060215">
    <property type="component" value="Chromosome 11"/>
</dbReference>
<comment type="caution">
    <text evidence="1">The sequence shown here is derived from an EMBL/GenBank/DDBJ whole genome shotgun (WGS) entry which is preliminary data.</text>
</comment>
<reference evidence="1 2" key="1">
    <citation type="journal article" date="2022" name="Plant J.">
        <title>Chromosome-level genome of Camellia lanceoleosa provides a valuable resource for understanding genome evolution and self-incompatibility.</title>
        <authorList>
            <person name="Gong W."/>
            <person name="Xiao S."/>
            <person name="Wang L."/>
            <person name="Liao Z."/>
            <person name="Chang Y."/>
            <person name="Mo W."/>
            <person name="Hu G."/>
            <person name="Li W."/>
            <person name="Zhao G."/>
            <person name="Zhu H."/>
            <person name="Hu X."/>
            <person name="Ji K."/>
            <person name="Xiang X."/>
            <person name="Song Q."/>
            <person name="Yuan D."/>
            <person name="Jin S."/>
            <person name="Zhang L."/>
        </authorList>
    </citation>
    <scope>NUCLEOTIDE SEQUENCE [LARGE SCALE GENOMIC DNA]</scope>
    <source>
        <strain evidence="1">SQ_2022a</strain>
    </source>
</reference>
<gene>
    <name evidence="1" type="ORF">LOK49_LG15G01377</name>
</gene>
<sequence>MVNDKGKGTVSSSNLSPKHDDAANNSQSETTVSSPMKLNVKETGVVSESEDKEENTGKGVMNEENAMVVMKNGEIAIEEERNEETAMEEEEKPEENAMEEDEKNEPNALEIEDDYEEENATEEEDEAGEEEEKEEEKEEENEEKAIEPAKTEEKIGADSKDKEKRSRKRGRKKQVAQRGSEKVAAKLEDKPGSSGQKKVSKRVESMGMIFMCSSKTKQDCYSYKVLGLPATKRDVVKKVYKGMRLFLFDFDLRLMYGIYKAAGPGGYNIEPKAFKSAFPSQVRFTVLDDCLPLAEEKFRKVIKDNYYSKTKFDCQLNSEQVKNLCKLFVAASRGSNSKKSGKHLRSETRSFVDRDRIRRHSRDEERRADRDRIRRRSRDEEKRADRDRIRRRSRDEERRRFRGYLDHPIVYERETYASTLAPLPRLQPLHAPPPRPTYDSYGRALEMDVYRREPFVERRDHRYLDLDLDVQYQDEIESRDPYIAYREPPPYRDPDPLYSAAGLPPEYNPPGLRAEYRYPVAPPPSEYGPPRLLYRY</sequence>
<accession>A0ACC0F2Y3</accession>
<name>A0ACC0F2Y3_9ERIC</name>
<proteinExistence type="predicted"/>
<protein>
    <submittedName>
        <fullName evidence="1">Uncharacterized protein</fullName>
    </submittedName>
</protein>
<keyword evidence="2" id="KW-1185">Reference proteome</keyword>
<dbReference type="EMBL" id="CM045768">
    <property type="protein sequence ID" value="KAI7982814.1"/>
    <property type="molecule type" value="Genomic_DNA"/>
</dbReference>
<evidence type="ECO:0000313" key="1">
    <source>
        <dbReference type="EMBL" id="KAI7982814.1"/>
    </source>
</evidence>